<evidence type="ECO:0000259" key="2">
    <source>
        <dbReference type="PROSITE" id="PS50968"/>
    </source>
</evidence>
<protein>
    <submittedName>
        <fullName evidence="4">Oxaloacetate decarboxylase</fullName>
    </submittedName>
</protein>
<sequence>MEKRKIKFSLLYRDMWQSSGKYLPRVDQLVKVAPHIIEMGCFSRVETNGGGFEQINLLFGENPNNAVRQWTKPFHEAGIQTHMLDRSLNGLRMSPVPADVRRLMYKVKKAQGTDITRPFCGLNDPRNILDSIKYAKEAGMIAQAALSLTYSKVHTVESYVKLADTLIKGGADEICLKDMAGIGRPAWLGKIVAGIKKLHPEIPLQYHSHSGPGFAMASILEVCRAGVEYIDVAMEPLSWGTGHVDLLAVQAMLKDAGFDVPEINMDAYMKVRSLTQSFIDDFLGYYIDPKNRYMNSLLIGPGLPGGMMGSLMADLESNLDSLNKWKVKNNQPTLTQDDLLVKLFNEVEYIWPLVGYPPLVTPYSQYVKNLALMNVMQLEKGKERWSMIADNIWDMLMGKGGKLPGELSPELKALAKEHGKEEFTANPQTLYPDALDTFRKEMDEKGWAYGPDDEELFELAMHPQQYRLYKSGEAKKAFEEDLAKRREEGGGLLEGTKKAVEVVSAAPNGNFAPSTMFIDVDGEKFKVSVSYGESNGAEPAAAAAPVPASVEAPAPSTNGSSKEIVAPLEGKFYLTKESSETPLKVGDQIKEGDLIGYVEAMKTYNAIKSDLSGKVVEILFTSGTEVEEDDVLVRIQ</sequence>
<dbReference type="EMBL" id="JAPAAF010000033">
    <property type="protein sequence ID" value="MCW0484283.1"/>
    <property type="molecule type" value="Genomic_DNA"/>
</dbReference>
<keyword evidence="5" id="KW-1185">Reference proteome</keyword>
<dbReference type="Gene3D" id="3.20.20.70">
    <property type="entry name" value="Aldolase class I"/>
    <property type="match status" value="1"/>
</dbReference>
<dbReference type="InterPro" id="IPR011053">
    <property type="entry name" value="Single_hybrid_motif"/>
</dbReference>
<dbReference type="SUPFAM" id="SSF51230">
    <property type="entry name" value="Single hybrid motif"/>
    <property type="match status" value="1"/>
</dbReference>
<dbReference type="RefSeq" id="WP_282592876.1">
    <property type="nucleotide sequence ID" value="NZ_JAPAAF010000033.1"/>
</dbReference>
<comment type="caution">
    <text evidence="4">The sequence shown here is derived from an EMBL/GenBank/DDBJ whole genome shotgun (WGS) entry which is preliminary data.</text>
</comment>
<reference evidence="4" key="1">
    <citation type="submission" date="2022-10" db="EMBL/GenBank/DDBJ databases">
        <title>Gaoshiqiia sediminis gen. nov., sp. nov., isolated from coastal sediment.</title>
        <authorList>
            <person name="Yu W.X."/>
            <person name="Mu D.S."/>
            <person name="Du J.Z."/>
            <person name="Liang Y.Q."/>
        </authorList>
    </citation>
    <scope>NUCLEOTIDE SEQUENCE</scope>
    <source>
        <strain evidence="4">A06</strain>
    </source>
</reference>
<dbReference type="Pfam" id="PF00682">
    <property type="entry name" value="HMGL-like"/>
    <property type="match status" value="1"/>
</dbReference>
<dbReference type="GO" id="GO:0004736">
    <property type="term" value="F:pyruvate carboxylase activity"/>
    <property type="evidence" value="ECO:0007669"/>
    <property type="project" value="UniProtKB-ARBA"/>
</dbReference>
<dbReference type="AlphaFoldDB" id="A0AA41YCV8"/>
<dbReference type="SUPFAM" id="SSF51569">
    <property type="entry name" value="Aldolase"/>
    <property type="match status" value="1"/>
</dbReference>
<dbReference type="InterPro" id="IPR050709">
    <property type="entry name" value="Biotin_Carboxyl_Carrier/Decarb"/>
</dbReference>
<dbReference type="Pfam" id="PF00364">
    <property type="entry name" value="Biotin_lipoyl"/>
    <property type="match status" value="1"/>
</dbReference>
<dbReference type="PROSITE" id="PS00188">
    <property type="entry name" value="BIOTIN"/>
    <property type="match status" value="1"/>
</dbReference>
<dbReference type="CDD" id="cd06850">
    <property type="entry name" value="biotinyl_domain"/>
    <property type="match status" value="1"/>
</dbReference>
<dbReference type="InterPro" id="IPR000891">
    <property type="entry name" value="PYR_CT"/>
</dbReference>
<proteinExistence type="predicted"/>
<dbReference type="PROSITE" id="PS50991">
    <property type="entry name" value="PYR_CT"/>
    <property type="match status" value="1"/>
</dbReference>
<feature type="domain" description="Pyruvate carboxyltransferase" evidence="3">
    <location>
        <begin position="5"/>
        <end position="269"/>
    </location>
</feature>
<dbReference type="InterPro" id="IPR000089">
    <property type="entry name" value="Biotin_lipoyl"/>
</dbReference>
<dbReference type="SUPFAM" id="SSF89000">
    <property type="entry name" value="post-HMGL domain-like"/>
    <property type="match status" value="1"/>
</dbReference>
<dbReference type="Gene3D" id="2.40.50.100">
    <property type="match status" value="1"/>
</dbReference>
<dbReference type="InterPro" id="IPR001882">
    <property type="entry name" value="Biotin_BS"/>
</dbReference>
<evidence type="ECO:0000313" key="4">
    <source>
        <dbReference type="EMBL" id="MCW0484283.1"/>
    </source>
</evidence>
<accession>A0AA41YCV8</accession>
<evidence type="ECO:0000313" key="5">
    <source>
        <dbReference type="Proteomes" id="UP001163821"/>
    </source>
</evidence>
<feature type="domain" description="Lipoyl-binding" evidence="2">
    <location>
        <begin position="561"/>
        <end position="636"/>
    </location>
</feature>
<dbReference type="Proteomes" id="UP001163821">
    <property type="component" value="Unassembled WGS sequence"/>
</dbReference>
<dbReference type="PROSITE" id="PS50968">
    <property type="entry name" value="BIOTINYL_LIPOYL"/>
    <property type="match status" value="1"/>
</dbReference>
<evidence type="ECO:0000256" key="1">
    <source>
        <dbReference type="ARBA" id="ARBA00023267"/>
    </source>
</evidence>
<dbReference type="Pfam" id="PF02436">
    <property type="entry name" value="PYC_OADA"/>
    <property type="match status" value="1"/>
</dbReference>
<organism evidence="4 5">
    <name type="scientific">Gaoshiqia sediminis</name>
    <dbReference type="NCBI Taxonomy" id="2986998"/>
    <lineage>
        <taxon>Bacteria</taxon>
        <taxon>Pseudomonadati</taxon>
        <taxon>Bacteroidota</taxon>
        <taxon>Bacteroidia</taxon>
        <taxon>Marinilabiliales</taxon>
        <taxon>Prolixibacteraceae</taxon>
        <taxon>Gaoshiqia</taxon>
    </lineage>
</organism>
<evidence type="ECO:0000259" key="3">
    <source>
        <dbReference type="PROSITE" id="PS50991"/>
    </source>
</evidence>
<dbReference type="PANTHER" id="PTHR45266">
    <property type="entry name" value="OXALOACETATE DECARBOXYLASE ALPHA CHAIN"/>
    <property type="match status" value="1"/>
</dbReference>
<keyword evidence="1" id="KW-0092">Biotin</keyword>
<dbReference type="InterPro" id="IPR003379">
    <property type="entry name" value="Carboxylase_cons_dom"/>
</dbReference>
<name>A0AA41YCV8_9BACT</name>
<gene>
    <name evidence="4" type="ORF">N2K84_16200</name>
</gene>
<dbReference type="InterPro" id="IPR013785">
    <property type="entry name" value="Aldolase_TIM"/>
</dbReference>
<dbReference type="PANTHER" id="PTHR45266:SF3">
    <property type="entry name" value="OXALOACETATE DECARBOXYLASE ALPHA CHAIN"/>
    <property type="match status" value="1"/>
</dbReference>